<dbReference type="Proteomes" id="UP001287356">
    <property type="component" value="Unassembled WGS sequence"/>
</dbReference>
<sequence>MWVYFIKPRLYSLVVLSLAVSLTAHDSGFSYQGDDRLIDLGSCLAKNKEKKTNSSINGPAVLSGSGWVGLFLGN</sequence>
<dbReference type="EMBL" id="JAULSN010000001">
    <property type="protein sequence ID" value="KAK3384304.1"/>
    <property type="molecule type" value="Genomic_DNA"/>
</dbReference>
<reference evidence="2" key="1">
    <citation type="journal article" date="2023" name="Mol. Phylogenet. Evol.">
        <title>Genome-scale phylogeny and comparative genomics of the fungal order Sordariales.</title>
        <authorList>
            <person name="Hensen N."/>
            <person name="Bonometti L."/>
            <person name="Westerberg I."/>
            <person name="Brannstrom I.O."/>
            <person name="Guillou S."/>
            <person name="Cros-Aarteil S."/>
            <person name="Calhoun S."/>
            <person name="Haridas S."/>
            <person name="Kuo A."/>
            <person name="Mondo S."/>
            <person name="Pangilinan J."/>
            <person name="Riley R."/>
            <person name="LaButti K."/>
            <person name="Andreopoulos B."/>
            <person name="Lipzen A."/>
            <person name="Chen C."/>
            <person name="Yan M."/>
            <person name="Daum C."/>
            <person name="Ng V."/>
            <person name="Clum A."/>
            <person name="Steindorff A."/>
            <person name="Ohm R.A."/>
            <person name="Martin F."/>
            <person name="Silar P."/>
            <person name="Natvig D.O."/>
            <person name="Lalanne C."/>
            <person name="Gautier V."/>
            <person name="Ament-Velasquez S.L."/>
            <person name="Kruys A."/>
            <person name="Hutchinson M.I."/>
            <person name="Powell A.J."/>
            <person name="Barry K."/>
            <person name="Miller A.N."/>
            <person name="Grigoriev I.V."/>
            <person name="Debuchy R."/>
            <person name="Gladieux P."/>
            <person name="Hiltunen Thoren M."/>
            <person name="Johannesson H."/>
        </authorList>
    </citation>
    <scope>NUCLEOTIDE SEQUENCE</scope>
    <source>
        <strain evidence="2">CBS 958.72</strain>
    </source>
</reference>
<evidence type="ECO:0000256" key="1">
    <source>
        <dbReference type="SAM" id="SignalP"/>
    </source>
</evidence>
<comment type="caution">
    <text evidence="2">The sequence shown here is derived from an EMBL/GenBank/DDBJ whole genome shotgun (WGS) entry which is preliminary data.</text>
</comment>
<feature type="chain" id="PRO_5042062056" evidence="1">
    <location>
        <begin position="25"/>
        <end position="74"/>
    </location>
</feature>
<name>A0AAE0NMN2_9PEZI</name>
<protein>
    <submittedName>
        <fullName evidence="2">Uncharacterized protein</fullName>
    </submittedName>
</protein>
<reference evidence="2" key="2">
    <citation type="submission" date="2023-06" db="EMBL/GenBank/DDBJ databases">
        <authorList>
            <consortium name="Lawrence Berkeley National Laboratory"/>
            <person name="Haridas S."/>
            <person name="Hensen N."/>
            <person name="Bonometti L."/>
            <person name="Westerberg I."/>
            <person name="Brannstrom I.O."/>
            <person name="Guillou S."/>
            <person name="Cros-Aarteil S."/>
            <person name="Calhoun S."/>
            <person name="Kuo A."/>
            <person name="Mondo S."/>
            <person name="Pangilinan J."/>
            <person name="Riley R."/>
            <person name="Labutti K."/>
            <person name="Andreopoulos B."/>
            <person name="Lipzen A."/>
            <person name="Chen C."/>
            <person name="Yanf M."/>
            <person name="Daum C."/>
            <person name="Ng V."/>
            <person name="Clum A."/>
            <person name="Steindorff A."/>
            <person name="Ohm R."/>
            <person name="Martin F."/>
            <person name="Silar P."/>
            <person name="Natvig D."/>
            <person name="Lalanne C."/>
            <person name="Gautier V."/>
            <person name="Ament-Velasquez S.L."/>
            <person name="Kruys A."/>
            <person name="Hutchinson M.I."/>
            <person name="Powell A.J."/>
            <person name="Barry K."/>
            <person name="Miller A.N."/>
            <person name="Grigoriev I.V."/>
            <person name="Debuchy R."/>
            <person name="Gladieux P."/>
            <person name="Thoren M.H."/>
            <person name="Johannesson H."/>
        </authorList>
    </citation>
    <scope>NUCLEOTIDE SEQUENCE</scope>
    <source>
        <strain evidence="2">CBS 958.72</strain>
    </source>
</reference>
<feature type="signal peptide" evidence="1">
    <location>
        <begin position="1"/>
        <end position="24"/>
    </location>
</feature>
<keyword evidence="3" id="KW-1185">Reference proteome</keyword>
<organism evidence="2 3">
    <name type="scientific">Lasiosphaeria ovina</name>
    <dbReference type="NCBI Taxonomy" id="92902"/>
    <lineage>
        <taxon>Eukaryota</taxon>
        <taxon>Fungi</taxon>
        <taxon>Dikarya</taxon>
        <taxon>Ascomycota</taxon>
        <taxon>Pezizomycotina</taxon>
        <taxon>Sordariomycetes</taxon>
        <taxon>Sordariomycetidae</taxon>
        <taxon>Sordariales</taxon>
        <taxon>Lasiosphaeriaceae</taxon>
        <taxon>Lasiosphaeria</taxon>
    </lineage>
</organism>
<proteinExistence type="predicted"/>
<dbReference type="AlphaFoldDB" id="A0AAE0NMN2"/>
<accession>A0AAE0NMN2</accession>
<gene>
    <name evidence="2" type="ORF">B0T24DRAFT_607933</name>
</gene>
<keyword evidence="1" id="KW-0732">Signal</keyword>
<evidence type="ECO:0000313" key="2">
    <source>
        <dbReference type="EMBL" id="KAK3384304.1"/>
    </source>
</evidence>
<evidence type="ECO:0000313" key="3">
    <source>
        <dbReference type="Proteomes" id="UP001287356"/>
    </source>
</evidence>